<dbReference type="SUPFAM" id="SSF141868">
    <property type="entry name" value="EAL domain-like"/>
    <property type="match status" value="1"/>
</dbReference>
<dbReference type="CDD" id="cd01949">
    <property type="entry name" value="GGDEF"/>
    <property type="match status" value="1"/>
</dbReference>
<feature type="domain" description="GGDEF" evidence="3">
    <location>
        <begin position="214"/>
        <end position="347"/>
    </location>
</feature>
<dbReference type="Pfam" id="PF00990">
    <property type="entry name" value="GGDEF"/>
    <property type="match status" value="1"/>
</dbReference>
<feature type="transmembrane region" description="Helical" evidence="1">
    <location>
        <begin position="138"/>
        <end position="160"/>
    </location>
</feature>
<accession>W0E5N7</accession>
<dbReference type="SMART" id="SM00052">
    <property type="entry name" value="EAL"/>
    <property type="match status" value="1"/>
</dbReference>
<dbReference type="PANTHER" id="PTHR44757:SF2">
    <property type="entry name" value="BIOFILM ARCHITECTURE MAINTENANCE PROTEIN MBAA"/>
    <property type="match status" value="1"/>
</dbReference>
<dbReference type="FunFam" id="3.20.20.450:FF:000001">
    <property type="entry name" value="Cyclic di-GMP phosphodiesterase yahA"/>
    <property type="match status" value="1"/>
</dbReference>
<dbReference type="Gene3D" id="3.30.70.270">
    <property type="match status" value="1"/>
</dbReference>
<dbReference type="HOGENOM" id="CLU_000445_70_50_9"/>
<organism evidence="4 5">
    <name type="scientific">Desulfitobacterium metallireducens DSM 15288</name>
    <dbReference type="NCBI Taxonomy" id="871968"/>
    <lineage>
        <taxon>Bacteria</taxon>
        <taxon>Bacillati</taxon>
        <taxon>Bacillota</taxon>
        <taxon>Clostridia</taxon>
        <taxon>Eubacteriales</taxon>
        <taxon>Desulfitobacteriaceae</taxon>
        <taxon>Desulfitobacterium</taxon>
    </lineage>
</organism>
<dbReference type="PANTHER" id="PTHR44757">
    <property type="entry name" value="DIGUANYLATE CYCLASE DGCP"/>
    <property type="match status" value="1"/>
</dbReference>
<protein>
    <submittedName>
        <fullName evidence="4">Diguanylate cyclase</fullName>
    </submittedName>
</protein>
<dbReference type="FunFam" id="3.30.70.270:FF:000001">
    <property type="entry name" value="Diguanylate cyclase domain protein"/>
    <property type="match status" value="1"/>
</dbReference>
<dbReference type="RefSeq" id="WP_006717340.1">
    <property type="nucleotide sequence ID" value="NZ_CP007032.1"/>
</dbReference>
<sequence>MEKTIHFYRDFSIKMRHLAISAALLICLSMPLTFFVLSWSNDKELAKVDADKMVEVLIPVIRESPDFWSYNVQKFTQVLHTHELSNISAIRIYNSRGNLLYEEVNYTPAWMASSRIPIIFNQGLYGYVEISIDASRTLYSSLLVFVLFMAIGGLAGLALYRFPAKIVRQSQEKTLEVFEKLRHLSYYDSLTDLPNRFHFQEILEKCIQQNSEDKPWALCFLDLDRFKIVNDTLGHNKGNLLLQAVSQRLKECVDHPGLLARFGGDEFTIILQEIKDKAEIERVAAKIVEDFKRPFSIAGYDLYVTVSLGISVYPQNGRNTETLIRCADIAMYRAKEAGKNQYAFFAAEMTQVAKERLKLEVKLRKAFEQQELFLNYQPRVNMKTGKMAGMEALMRWLDLDLGSVSPAEFIPLAEETGLIVPMGKWALQTACRQTREWQHMGLKNLTLSVNISTLQFQQADVVEMILGVLQETGLDPHFLELELTESLFMVERVEAIRKLNLLVEKGIQISIDDFGTGYSSLNYLRYLPVNVIKIDKEFMRNIGKLAYDEALAEAIIAMAHSLNLRVVAEGIETETQYRFIRAKGCDEMQGYFFSEPVDAITFETLAFHVQADQVKVALI</sequence>
<dbReference type="Proteomes" id="UP000010847">
    <property type="component" value="Chromosome"/>
</dbReference>
<dbReference type="Gene3D" id="3.20.20.450">
    <property type="entry name" value="EAL domain"/>
    <property type="match status" value="1"/>
</dbReference>
<dbReference type="eggNOG" id="COG5001">
    <property type="taxonomic scope" value="Bacteria"/>
</dbReference>
<evidence type="ECO:0000256" key="1">
    <source>
        <dbReference type="SAM" id="Phobius"/>
    </source>
</evidence>
<dbReference type="SMART" id="SM00267">
    <property type="entry name" value="GGDEF"/>
    <property type="match status" value="1"/>
</dbReference>
<dbReference type="InterPro" id="IPR000160">
    <property type="entry name" value="GGDEF_dom"/>
</dbReference>
<reference evidence="4 5" key="1">
    <citation type="submission" date="2013-12" db="EMBL/GenBank/DDBJ databases">
        <authorList>
            <consortium name="DOE Joint Genome Institute"/>
            <person name="Smidt H."/>
            <person name="Huntemann M."/>
            <person name="Han J."/>
            <person name="Chen A."/>
            <person name="Kyrpides N."/>
            <person name="Mavromatis K."/>
            <person name="Markowitz V."/>
            <person name="Palaniappan K."/>
            <person name="Ivanova N."/>
            <person name="Schaumberg A."/>
            <person name="Pati A."/>
            <person name="Liolios K."/>
            <person name="Nordberg H.P."/>
            <person name="Cantor M.N."/>
            <person name="Hua S.X."/>
            <person name="Woyke T."/>
        </authorList>
    </citation>
    <scope>NUCLEOTIDE SEQUENCE [LARGE SCALE GENOMIC DNA]</scope>
    <source>
        <strain evidence="5">DSM 15288</strain>
    </source>
</reference>
<proteinExistence type="predicted"/>
<dbReference type="PROSITE" id="PS50883">
    <property type="entry name" value="EAL"/>
    <property type="match status" value="1"/>
</dbReference>
<dbReference type="InterPro" id="IPR043128">
    <property type="entry name" value="Rev_trsase/Diguanyl_cyclase"/>
</dbReference>
<feature type="transmembrane region" description="Helical" evidence="1">
    <location>
        <begin position="18"/>
        <end position="39"/>
    </location>
</feature>
<dbReference type="InterPro" id="IPR001633">
    <property type="entry name" value="EAL_dom"/>
</dbReference>
<gene>
    <name evidence="4" type="ORF">DESME_02615</name>
</gene>
<dbReference type="NCBIfam" id="TIGR00254">
    <property type="entry name" value="GGDEF"/>
    <property type="match status" value="1"/>
</dbReference>
<dbReference type="CDD" id="cd01948">
    <property type="entry name" value="EAL"/>
    <property type="match status" value="1"/>
</dbReference>
<dbReference type="InterPro" id="IPR052155">
    <property type="entry name" value="Biofilm_reg_signaling"/>
</dbReference>
<keyword evidence="1" id="KW-1133">Transmembrane helix</keyword>
<feature type="domain" description="EAL" evidence="2">
    <location>
        <begin position="356"/>
        <end position="610"/>
    </location>
</feature>
<dbReference type="OrthoDB" id="9762141at2"/>
<dbReference type="EMBL" id="CP007032">
    <property type="protein sequence ID" value="AHF06072.1"/>
    <property type="molecule type" value="Genomic_DNA"/>
</dbReference>
<dbReference type="SUPFAM" id="SSF55073">
    <property type="entry name" value="Nucleotide cyclase"/>
    <property type="match status" value="1"/>
</dbReference>
<dbReference type="STRING" id="871968.DESME_02615"/>
<dbReference type="PROSITE" id="PS50887">
    <property type="entry name" value="GGDEF"/>
    <property type="match status" value="1"/>
</dbReference>
<dbReference type="KEGG" id="dmt:DESME_02615"/>
<name>W0E5N7_9FIRM</name>
<evidence type="ECO:0000313" key="4">
    <source>
        <dbReference type="EMBL" id="AHF06072.1"/>
    </source>
</evidence>
<dbReference type="Pfam" id="PF00563">
    <property type="entry name" value="EAL"/>
    <property type="match status" value="1"/>
</dbReference>
<keyword evidence="1" id="KW-0472">Membrane</keyword>
<keyword evidence="5" id="KW-1185">Reference proteome</keyword>
<evidence type="ECO:0000313" key="5">
    <source>
        <dbReference type="Proteomes" id="UP000010847"/>
    </source>
</evidence>
<evidence type="ECO:0000259" key="2">
    <source>
        <dbReference type="PROSITE" id="PS50883"/>
    </source>
</evidence>
<dbReference type="AlphaFoldDB" id="W0E5N7"/>
<dbReference type="InterPro" id="IPR029787">
    <property type="entry name" value="Nucleotide_cyclase"/>
</dbReference>
<dbReference type="InterPro" id="IPR035919">
    <property type="entry name" value="EAL_sf"/>
</dbReference>
<evidence type="ECO:0000259" key="3">
    <source>
        <dbReference type="PROSITE" id="PS50887"/>
    </source>
</evidence>
<keyword evidence="1" id="KW-0812">Transmembrane</keyword>